<feature type="transmembrane region" description="Helical" evidence="6">
    <location>
        <begin position="125"/>
        <end position="141"/>
    </location>
</feature>
<feature type="transmembrane region" description="Helical" evidence="6">
    <location>
        <begin position="233"/>
        <end position="252"/>
    </location>
</feature>
<keyword evidence="3 6" id="KW-1133">Transmembrane helix</keyword>
<dbReference type="GO" id="GO:0016020">
    <property type="term" value="C:membrane"/>
    <property type="evidence" value="ECO:0007669"/>
    <property type="project" value="UniProtKB-SubCell"/>
</dbReference>
<gene>
    <name evidence="8" type="ORF">RMAR00112_LOCUS28465</name>
    <name evidence="9" type="ORF">RMAR00112_LOCUS28473</name>
</gene>
<accession>A0A7S3ELM5</accession>
<evidence type="ECO:0000256" key="5">
    <source>
        <dbReference type="SAM" id="MobiDB-lite"/>
    </source>
</evidence>
<dbReference type="EMBL" id="HBHW01037000">
    <property type="protein sequence ID" value="CAE0060399.1"/>
    <property type="molecule type" value="Transcribed_RNA"/>
</dbReference>
<proteinExistence type="predicted"/>
<organism evidence="8">
    <name type="scientific">Rhodosorus marinus</name>
    <dbReference type="NCBI Taxonomy" id="101924"/>
    <lineage>
        <taxon>Eukaryota</taxon>
        <taxon>Rhodophyta</taxon>
        <taxon>Stylonematophyceae</taxon>
        <taxon>Stylonematales</taxon>
        <taxon>Stylonemataceae</taxon>
        <taxon>Rhodosorus</taxon>
    </lineage>
</organism>
<dbReference type="InterPro" id="IPR004853">
    <property type="entry name" value="Sugar_P_trans_dom"/>
</dbReference>
<dbReference type="PANTHER" id="PTHR11132">
    <property type="entry name" value="SOLUTE CARRIER FAMILY 35"/>
    <property type="match status" value="1"/>
</dbReference>
<evidence type="ECO:0000256" key="6">
    <source>
        <dbReference type="SAM" id="Phobius"/>
    </source>
</evidence>
<dbReference type="InterPro" id="IPR050186">
    <property type="entry name" value="TPT_transporter"/>
</dbReference>
<keyword evidence="4 6" id="KW-0472">Membrane</keyword>
<dbReference type="Pfam" id="PF03151">
    <property type="entry name" value="TPT"/>
    <property type="match status" value="1"/>
</dbReference>
<feature type="transmembrane region" description="Helical" evidence="6">
    <location>
        <begin position="176"/>
        <end position="193"/>
    </location>
</feature>
<comment type="subcellular location">
    <subcellularLocation>
        <location evidence="1">Membrane</location>
        <topology evidence="1">Multi-pass membrane protein</topology>
    </subcellularLocation>
</comment>
<evidence type="ECO:0000313" key="9">
    <source>
        <dbReference type="EMBL" id="CAE0060407.1"/>
    </source>
</evidence>
<sequence>MGTGTGRIEGDGQRDKRDQVRLRREAEKMPANMDTEQVSEREQPKSFVQKWISAFDLSIASAIFFNFFTSTGIVSANKFVYQQCNFTYATTLTFIHFIFTTLGLLFCLQVHLFEFKKLDIKKSSWLAFVGMGFVVFSNLSLQYNSLGFYQVMKHMTVAAVVVIEAVVYKKYLDKELVIPLLLVIAGVSLTGATDFKLNMIGVVFAVLNILCTSFYQIWCASLQKSLEANALQLQLYTAPLSALFIIPFVPILDNLSLSDSGSLFQFEMTARTAIAIAITGVLAFGVNVSIFMVIGKTSAVTYNVLGHFKTCTLLSVDYLFFGRPFDIKNFTGIVITLCGVVSYSHIKMLKSQKKPQETPQGSERK</sequence>
<keyword evidence="2 6" id="KW-0812">Transmembrane</keyword>
<evidence type="ECO:0000256" key="3">
    <source>
        <dbReference type="ARBA" id="ARBA00022989"/>
    </source>
</evidence>
<name>A0A7S3ELM5_9RHOD</name>
<evidence type="ECO:0000256" key="1">
    <source>
        <dbReference type="ARBA" id="ARBA00004141"/>
    </source>
</evidence>
<dbReference type="AlphaFoldDB" id="A0A7S3ELM5"/>
<dbReference type="EMBL" id="HBHW01037010">
    <property type="protein sequence ID" value="CAE0060407.1"/>
    <property type="molecule type" value="Transcribed_RNA"/>
</dbReference>
<feature type="compositionally biased region" description="Basic and acidic residues" evidence="5">
    <location>
        <begin position="8"/>
        <end position="28"/>
    </location>
</feature>
<feature type="domain" description="Sugar phosphate transporter" evidence="7">
    <location>
        <begin position="61"/>
        <end position="344"/>
    </location>
</feature>
<feature type="region of interest" description="Disordered" evidence="5">
    <location>
        <begin position="1"/>
        <end position="37"/>
    </location>
</feature>
<evidence type="ECO:0000256" key="2">
    <source>
        <dbReference type="ARBA" id="ARBA00022692"/>
    </source>
</evidence>
<feature type="transmembrane region" description="Helical" evidence="6">
    <location>
        <begin position="199"/>
        <end position="221"/>
    </location>
</feature>
<reference evidence="8" key="1">
    <citation type="submission" date="2021-01" db="EMBL/GenBank/DDBJ databases">
        <authorList>
            <person name="Corre E."/>
            <person name="Pelletier E."/>
            <person name="Niang G."/>
            <person name="Scheremetjew M."/>
            <person name="Finn R."/>
            <person name="Kale V."/>
            <person name="Holt S."/>
            <person name="Cochrane G."/>
            <person name="Meng A."/>
            <person name="Brown T."/>
            <person name="Cohen L."/>
        </authorList>
    </citation>
    <scope>NUCLEOTIDE SEQUENCE</scope>
    <source>
        <strain evidence="8">CCMP 769</strain>
    </source>
</reference>
<feature type="transmembrane region" description="Helical" evidence="6">
    <location>
        <begin position="272"/>
        <end position="293"/>
    </location>
</feature>
<evidence type="ECO:0000259" key="7">
    <source>
        <dbReference type="Pfam" id="PF03151"/>
    </source>
</evidence>
<evidence type="ECO:0000313" key="8">
    <source>
        <dbReference type="EMBL" id="CAE0060399.1"/>
    </source>
</evidence>
<protein>
    <recommendedName>
        <fullName evidence="7">Sugar phosphate transporter domain-containing protein</fullName>
    </recommendedName>
</protein>
<feature type="transmembrane region" description="Helical" evidence="6">
    <location>
        <begin position="51"/>
        <end position="74"/>
    </location>
</feature>
<evidence type="ECO:0000256" key="4">
    <source>
        <dbReference type="ARBA" id="ARBA00023136"/>
    </source>
</evidence>
<feature type="transmembrane region" description="Helical" evidence="6">
    <location>
        <begin position="94"/>
        <end position="113"/>
    </location>
</feature>